<name>A0A4C2A8K0_EUMVA</name>
<evidence type="ECO:0000256" key="1">
    <source>
        <dbReference type="SAM" id="MobiDB-lite"/>
    </source>
</evidence>
<evidence type="ECO:0000313" key="2">
    <source>
        <dbReference type="EMBL" id="GBP97006.1"/>
    </source>
</evidence>
<gene>
    <name evidence="2" type="ORF">EVAR_89983_1</name>
</gene>
<dbReference type="AlphaFoldDB" id="A0A4C2A8K0"/>
<protein>
    <submittedName>
        <fullName evidence="2">Uncharacterized protein</fullName>
    </submittedName>
</protein>
<feature type="compositionally biased region" description="Acidic residues" evidence="1">
    <location>
        <begin position="29"/>
        <end position="50"/>
    </location>
</feature>
<dbReference type="EMBL" id="BGZK01002855">
    <property type="protein sequence ID" value="GBP97006.1"/>
    <property type="molecule type" value="Genomic_DNA"/>
</dbReference>
<feature type="region of interest" description="Disordered" evidence="1">
    <location>
        <begin position="29"/>
        <end position="64"/>
    </location>
</feature>
<evidence type="ECO:0000313" key="3">
    <source>
        <dbReference type="Proteomes" id="UP000299102"/>
    </source>
</evidence>
<feature type="compositionally biased region" description="Polar residues" evidence="1">
    <location>
        <begin position="53"/>
        <end position="64"/>
    </location>
</feature>
<sequence length="196" mass="22336">MEMKLAFKAKTTTLVLGTEIEDLLLEEHDTDDDFIYESSSDDDDDDDDDDHSQPPTLQYQQTHVSPVCEIESPSHQDFEETGPPSSLQTNSFPPIYDCNKTLVALAIQRFIAHTFPLGFIVNAPAVVDYAGVADRSTTLLYRAQHPARNGSRQTIPSPDIELRLRTFEPWRTRRAENAEISVIRLRRRTDRDDRSD</sequence>
<dbReference type="Proteomes" id="UP000299102">
    <property type="component" value="Unassembled WGS sequence"/>
</dbReference>
<dbReference type="OrthoDB" id="7510144at2759"/>
<organism evidence="2 3">
    <name type="scientific">Eumeta variegata</name>
    <name type="common">Bagworm moth</name>
    <name type="synonym">Eumeta japonica</name>
    <dbReference type="NCBI Taxonomy" id="151549"/>
    <lineage>
        <taxon>Eukaryota</taxon>
        <taxon>Metazoa</taxon>
        <taxon>Ecdysozoa</taxon>
        <taxon>Arthropoda</taxon>
        <taxon>Hexapoda</taxon>
        <taxon>Insecta</taxon>
        <taxon>Pterygota</taxon>
        <taxon>Neoptera</taxon>
        <taxon>Endopterygota</taxon>
        <taxon>Lepidoptera</taxon>
        <taxon>Glossata</taxon>
        <taxon>Ditrysia</taxon>
        <taxon>Tineoidea</taxon>
        <taxon>Psychidae</taxon>
        <taxon>Oiketicinae</taxon>
        <taxon>Eumeta</taxon>
    </lineage>
</organism>
<keyword evidence="3" id="KW-1185">Reference proteome</keyword>
<reference evidence="2 3" key="1">
    <citation type="journal article" date="2019" name="Commun. Biol.">
        <title>The bagworm genome reveals a unique fibroin gene that provides high tensile strength.</title>
        <authorList>
            <person name="Kono N."/>
            <person name="Nakamura H."/>
            <person name="Ohtoshi R."/>
            <person name="Tomita M."/>
            <person name="Numata K."/>
            <person name="Arakawa K."/>
        </authorList>
    </citation>
    <scope>NUCLEOTIDE SEQUENCE [LARGE SCALE GENOMIC DNA]</scope>
</reference>
<proteinExistence type="predicted"/>
<comment type="caution">
    <text evidence="2">The sequence shown here is derived from an EMBL/GenBank/DDBJ whole genome shotgun (WGS) entry which is preliminary data.</text>
</comment>
<accession>A0A4C2A8K0</accession>